<reference evidence="2 3" key="1">
    <citation type="submission" date="2020-02" db="EMBL/GenBank/DDBJ databases">
        <title>Genome sequencing for Kineobactrum sp. M2.</title>
        <authorList>
            <person name="Park S.-J."/>
        </authorList>
    </citation>
    <scope>NUCLEOTIDE SEQUENCE [LARGE SCALE GENOMIC DNA]</scope>
    <source>
        <strain evidence="2 3">M2</strain>
    </source>
</reference>
<proteinExistence type="predicted"/>
<sequence>MHCDFFQFPRQEHCPGCLQSLQERSLGGTGVIYSVTTVRVRPPLGLPQPYAVAYVDLDDVPLRVFGLIDPDQCESVCIGDRVVLKVLPLGLNQQQQSCLRPCFHRLTNQE</sequence>
<dbReference type="KEGG" id="kim:G3T16_12225"/>
<name>A0A6C0U217_9GAMM</name>
<evidence type="ECO:0000259" key="1">
    <source>
        <dbReference type="Pfam" id="PF01796"/>
    </source>
</evidence>
<accession>A0A6C0U217</accession>
<dbReference type="InterPro" id="IPR012340">
    <property type="entry name" value="NA-bd_OB-fold"/>
</dbReference>
<dbReference type="Pfam" id="PF01796">
    <property type="entry name" value="OB_ChsH2_C"/>
    <property type="match status" value="1"/>
</dbReference>
<evidence type="ECO:0000313" key="3">
    <source>
        <dbReference type="Proteomes" id="UP000477680"/>
    </source>
</evidence>
<feature type="domain" description="ChsH2 C-terminal OB-fold" evidence="1">
    <location>
        <begin position="24"/>
        <end position="83"/>
    </location>
</feature>
<protein>
    <submittedName>
        <fullName evidence="2">OB-fold domain-containing protein</fullName>
    </submittedName>
</protein>
<dbReference type="InterPro" id="IPR002878">
    <property type="entry name" value="ChsH2_C"/>
</dbReference>
<dbReference type="RefSeq" id="WP_163495502.1">
    <property type="nucleotide sequence ID" value="NZ_CP048711.1"/>
</dbReference>
<organism evidence="2 3">
    <name type="scientific">Kineobactrum salinum</name>
    <dbReference type="NCBI Taxonomy" id="2708301"/>
    <lineage>
        <taxon>Bacteria</taxon>
        <taxon>Pseudomonadati</taxon>
        <taxon>Pseudomonadota</taxon>
        <taxon>Gammaproteobacteria</taxon>
        <taxon>Cellvibrionales</taxon>
        <taxon>Halieaceae</taxon>
        <taxon>Kineobactrum</taxon>
    </lineage>
</organism>
<keyword evidence="3" id="KW-1185">Reference proteome</keyword>
<dbReference type="EMBL" id="CP048711">
    <property type="protein sequence ID" value="QIB66066.1"/>
    <property type="molecule type" value="Genomic_DNA"/>
</dbReference>
<evidence type="ECO:0000313" key="2">
    <source>
        <dbReference type="EMBL" id="QIB66066.1"/>
    </source>
</evidence>
<dbReference type="SUPFAM" id="SSF50249">
    <property type="entry name" value="Nucleic acid-binding proteins"/>
    <property type="match status" value="1"/>
</dbReference>
<dbReference type="Proteomes" id="UP000477680">
    <property type="component" value="Chromosome"/>
</dbReference>
<gene>
    <name evidence="2" type="ORF">G3T16_12225</name>
</gene>
<dbReference type="AlphaFoldDB" id="A0A6C0U217"/>